<evidence type="ECO:0000256" key="2">
    <source>
        <dbReference type="ARBA" id="ARBA00008814"/>
    </source>
</evidence>
<organism evidence="6 7">
    <name type="scientific">Thermocatellispora tengchongensis</name>
    <dbReference type="NCBI Taxonomy" id="1073253"/>
    <lineage>
        <taxon>Bacteria</taxon>
        <taxon>Bacillati</taxon>
        <taxon>Actinomycetota</taxon>
        <taxon>Actinomycetes</taxon>
        <taxon>Streptosporangiales</taxon>
        <taxon>Streptosporangiaceae</taxon>
        <taxon>Thermocatellispora</taxon>
    </lineage>
</organism>
<gene>
    <name evidence="6" type="ORF">HNP84_003428</name>
</gene>
<dbReference type="PANTHER" id="PTHR30532">
    <property type="entry name" value="IRON III DICITRATE-BINDING PERIPLASMIC PROTEIN"/>
    <property type="match status" value="1"/>
</dbReference>
<dbReference type="AlphaFoldDB" id="A0A840P2W3"/>
<keyword evidence="7" id="KW-1185">Reference proteome</keyword>
<reference evidence="6 7" key="1">
    <citation type="submission" date="2020-08" db="EMBL/GenBank/DDBJ databases">
        <title>Genomic Encyclopedia of Type Strains, Phase IV (KMG-IV): sequencing the most valuable type-strain genomes for metagenomic binning, comparative biology and taxonomic classification.</title>
        <authorList>
            <person name="Goeker M."/>
        </authorList>
    </citation>
    <scope>NUCLEOTIDE SEQUENCE [LARGE SCALE GENOMIC DNA]</scope>
    <source>
        <strain evidence="6 7">DSM 45615</strain>
    </source>
</reference>
<name>A0A840P2W3_9ACTN</name>
<sequence length="353" mass="36482">MTRRPVAYDATRRRVSPPRLGGVLLAAGALCLALAGCGGSGGDADAVSAKAATASTASSAQSGAFPVTIPHSQGETTVKSAPQRVVALSTMDLDAALSLGVTPVGAPKDPFGDEKGVSPWLAGKLTPATTLFNATPDISFEEIAALKPDLILATGDYSIAKHYAKLSQIAPTLAPAKSAAQDSWQGREEQVGTALGKADAAKQAVAETEDKIQAVADAHPNLKGKTFSVSYAYAADTIATISAPDDFAVKFMESLGLKVTPTLRGNEETATGTQPGRLSPEQADRLASDLTVIGFTSPQVRNTLEKGPAFAKVKSTGVYTPVDNATITELRNPSILGIPWLLEKLAPSFKAVK</sequence>
<evidence type="ECO:0000313" key="6">
    <source>
        <dbReference type="EMBL" id="MBB5133702.1"/>
    </source>
</evidence>
<dbReference type="PROSITE" id="PS50983">
    <property type="entry name" value="FE_B12_PBP"/>
    <property type="match status" value="1"/>
</dbReference>
<evidence type="ECO:0000256" key="4">
    <source>
        <dbReference type="ARBA" id="ARBA00022729"/>
    </source>
</evidence>
<dbReference type="EMBL" id="JACHGN010000006">
    <property type="protein sequence ID" value="MBB5133702.1"/>
    <property type="molecule type" value="Genomic_DNA"/>
</dbReference>
<dbReference type="InterPro" id="IPR051313">
    <property type="entry name" value="Bact_iron-sidero_bind"/>
</dbReference>
<dbReference type="RefSeq" id="WP_185050634.1">
    <property type="nucleotide sequence ID" value="NZ_BAABIX010000001.1"/>
</dbReference>
<dbReference type="Pfam" id="PF01497">
    <property type="entry name" value="Peripla_BP_2"/>
    <property type="match status" value="1"/>
</dbReference>
<dbReference type="Proteomes" id="UP000578449">
    <property type="component" value="Unassembled WGS sequence"/>
</dbReference>
<accession>A0A840P2W3</accession>
<evidence type="ECO:0000259" key="5">
    <source>
        <dbReference type="PROSITE" id="PS50983"/>
    </source>
</evidence>
<dbReference type="Gene3D" id="3.40.50.1980">
    <property type="entry name" value="Nitrogenase molybdenum iron protein domain"/>
    <property type="match status" value="2"/>
</dbReference>
<comment type="similarity">
    <text evidence="2">Belongs to the bacterial solute-binding protein 8 family.</text>
</comment>
<dbReference type="InterPro" id="IPR002491">
    <property type="entry name" value="ABC_transptr_periplasmic_BD"/>
</dbReference>
<keyword evidence="3" id="KW-0813">Transport</keyword>
<dbReference type="PANTHER" id="PTHR30532:SF24">
    <property type="entry name" value="FERRIC ENTEROBACTIN-BINDING PERIPLASMIC PROTEIN FEPB"/>
    <property type="match status" value="1"/>
</dbReference>
<feature type="domain" description="Fe/B12 periplasmic-binding" evidence="5">
    <location>
        <begin position="84"/>
        <end position="353"/>
    </location>
</feature>
<comment type="caution">
    <text evidence="6">The sequence shown here is derived from an EMBL/GenBank/DDBJ whole genome shotgun (WGS) entry which is preliminary data.</text>
</comment>
<evidence type="ECO:0000313" key="7">
    <source>
        <dbReference type="Proteomes" id="UP000578449"/>
    </source>
</evidence>
<dbReference type="GO" id="GO:0030288">
    <property type="term" value="C:outer membrane-bounded periplasmic space"/>
    <property type="evidence" value="ECO:0007669"/>
    <property type="project" value="TreeGrafter"/>
</dbReference>
<comment type="subcellular location">
    <subcellularLocation>
        <location evidence="1">Cell envelope</location>
    </subcellularLocation>
</comment>
<evidence type="ECO:0000256" key="1">
    <source>
        <dbReference type="ARBA" id="ARBA00004196"/>
    </source>
</evidence>
<evidence type="ECO:0000256" key="3">
    <source>
        <dbReference type="ARBA" id="ARBA00022448"/>
    </source>
</evidence>
<keyword evidence="4" id="KW-0732">Signal</keyword>
<protein>
    <submittedName>
        <fullName evidence="6">Iron complex transport system substrate-binding protein</fullName>
    </submittedName>
</protein>
<dbReference type="SUPFAM" id="SSF53807">
    <property type="entry name" value="Helical backbone' metal receptor"/>
    <property type="match status" value="1"/>
</dbReference>
<dbReference type="GO" id="GO:1901678">
    <property type="term" value="P:iron coordination entity transport"/>
    <property type="evidence" value="ECO:0007669"/>
    <property type="project" value="UniProtKB-ARBA"/>
</dbReference>
<proteinExistence type="inferred from homology"/>